<organism evidence="1 2">
    <name type="scientific">Eiseniibacteriota bacterium</name>
    <dbReference type="NCBI Taxonomy" id="2212470"/>
    <lineage>
        <taxon>Bacteria</taxon>
        <taxon>Candidatus Eiseniibacteriota</taxon>
    </lineage>
</organism>
<evidence type="ECO:0000313" key="2">
    <source>
        <dbReference type="Proteomes" id="UP000316852"/>
    </source>
</evidence>
<gene>
    <name evidence="1" type="ORF">E6K76_01565</name>
</gene>
<evidence type="ECO:0000313" key="1">
    <source>
        <dbReference type="EMBL" id="TMQ60709.1"/>
    </source>
</evidence>
<sequence length="70" mass="7676">MTHLHTYNPGDLWAFLTCEGLNPSVYRVMLREANPGPIAAARLAITAYMKLRVLGCDYANNIAAIARKVG</sequence>
<dbReference type="EMBL" id="VBOW01000013">
    <property type="protein sequence ID" value="TMQ60709.1"/>
    <property type="molecule type" value="Genomic_DNA"/>
</dbReference>
<reference evidence="1 2" key="1">
    <citation type="journal article" date="2019" name="Nat. Microbiol.">
        <title>Mediterranean grassland soil C-N compound turnover is dependent on rainfall and depth, and is mediated by genomically divergent microorganisms.</title>
        <authorList>
            <person name="Diamond S."/>
            <person name="Andeer P.F."/>
            <person name="Li Z."/>
            <person name="Crits-Christoph A."/>
            <person name="Burstein D."/>
            <person name="Anantharaman K."/>
            <person name="Lane K.R."/>
            <person name="Thomas B.C."/>
            <person name="Pan C."/>
            <person name="Northen T.R."/>
            <person name="Banfield J.F."/>
        </authorList>
    </citation>
    <scope>NUCLEOTIDE SEQUENCE [LARGE SCALE GENOMIC DNA]</scope>
    <source>
        <strain evidence="1">WS_6</strain>
    </source>
</reference>
<protein>
    <submittedName>
        <fullName evidence="1">Uncharacterized protein</fullName>
    </submittedName>
</protein>
<accession>A0A538TAP6</accession>
<proteinExistence type="predicted"/>
<comment type="caution">
    <text evidence="1">The sequence shown here is derived from an EMBL/GenBank/DDBJ whole genome shotgun (WGS) entry which is preliminary data.</text>
</comment>
<name>A0A538TAP6_UNCEI</name>
<dbReference type="Proteomes" id="UP000316852">
    <property type="component" value="Unassembled WGS sequence"/>
</dbReference>
<dbReference type="AlphaFoldDB" id="A0A538TAP6"/>